<dbReference type="Gene3D" id="1.10.150.20">
    <property type="entry name" value="5' to 3' exonuclease, C-terminal subdomain"/>
    <property type="match status" value="1"/>
</dbReference>
<dbReference type="InterPro" id="IPR001098">
    <property type="entry name" value="DNA-dir_DNA_pol_A_palm_dom"/>
</dbReference>
<protein>
    <recommendedName>
        <fullName evidence="1">Mitochondrial DNA polymerase catalytic subunit</fullName>
    </recommendedName>
</protein>
<dbReference type="SUPFAM" id="SSF53098">
    <property type="entry name" value="Ribonuclease H-like"/>
    <property type="match status" value="1"/>
</dbReference>
<name>A0A8H5AWB0_9AGAR</name>
<dbReference type="Pfam" id="PF00476">
    <property type="entry name" value="DNA_pol_A"/>
    <property type="match status" value="1"/>
</dbReference>
<dbReference type="GO" id="GO:0003677">
    <property type="term" value="F:DNA binding"/>
    <property type="evidence" value="ECO:0007669"/>
    <property type="project" value="InterPro"/>
</dbReference>
<dbReference type="GO" id="GO:0005760">
    <property type="term" value="C:gamma DNA polymerase complex"/>
    <property type="evidence" value="ECO:0007669"/>
    <property type="project" value="InterPro"/>
</dbReference>
<organism evidence="4 5">
    <name type="scientific">Psilocybe cf. subviscida</name>
    <dbReference type="NCBI Taxonomy" id="2480587"/>
    <lineage>
        <taxon>Eukaryota</taxon>
        <taxon>Fungi</taxon>
        <taxon>Dikarya</taxon>
        <taxon>Basidiomycota</taxon>
        <taxon>Agaricomycotina</taxon>
        <taxon>Agaricomycetes</taxon>
        <taxon>Agaricomycetidae</taxon>
        <taxon>Agaricales</taxon>
        <taxon>Agaricineae</taxon>
        <taxon>Strophariaceae</taxon>
        <taxon>Psilocybe</taxon>
    </lineage>
</organism>
<evidence type="ECO:0000256" key="1">
    <source>
        <dbReference type="ARBA" id="ARBA00031966"/>
    </source>
</evidence>
<dbReference type="OrthoDB" id="5588663at2759"/>
<dbReference type="InterPro" id="IPR043502">
    <property type="entry name" value="DNA/RNA_pol_sf"/>
</dbReference>
<evidence type="ECO:0000313" key="4">
    <source>
        <dbReference type="EMBL" id="KAF5312139.1"/>
    </source>
</evidence>
<dbReference type="PANTHER" id="PTHR10267">
    <property type="entry name" value="DNA POLYMERASE SUBUNIT GAMMA-1"/>
    <property type="match status" value="1"/>
</dbReference>
<keyword evidence="5" id="KW-1185">Reference proteome</keyword>
<dbReference type="InterPro" id="IPR002297">
    <property type="entry name" value="DNA-dir_DNA_pol_A_mt"/>
</dbReference>
<evidence type="ECO:0000256" key="2">
    <source>
        <dbReference type="SAM" id="MobiDB-lite"/>
    </source>
</evidence>
<dbReference type="GO" id="GO:0008408">
    <property type="term" value="F:3'-5' exonuclease activity"/>
    <property type="evidence" value="ECO:0007669"/>
    <property type="project" value="TreeGrafter"/>
</dbReference>
<dbReference type="PRINTS" id="PR00867">
    <property type="entry name" value="DNAPOLG"/>
</dbReference>
<dbReference type="Gene3D" id="3.30.420.390">
    <property type="match status" value="1"/>
</dbReference>
<sequence length="1291" mass="144512">MLAAYLRSSRVRLANVKSRTASLPCTHIDSPSSILRHLHHVAFQTSDGTGQDFEGQSREEAPALAKRNPLGVQLLSRNLHKQVFKRVAFPPPHPSAIQISRGHLKSHGLDVSQGSILPDVHFQLPTLQGSNISEHFYRIGSHSAEPWLSFARRFASSELPPIPKAWQIQSGWTKYFSHSDGSLTMERVGVPEHDGKTETMLCFDVETMPAHHPYAVMACAASPNAWYVWISPWLLEESSDPQHLVPLGHPDKAKIIVGHNVAYDRIRTLDEYDAQGTRNRFIDTMSLHVAVTGISCGQRPAWMKYQKLKDKKVAEMQDQIDTDEAELRYLTQDEVYSKRWEDLTSANSLADVAKLHCGIEMQKEIRKDLLTMDPTHIRTNICDYLNYCAQDVFVTHRVYTSTLSSFLRSCPHPVSFAGILTMGSAFLPVDSTWKTYIEQADGVYFEMQAKVEQKLKQLAEEALKLTSDESKWQADPWLSQLDWTLKSVKQSRGNMPVEASTAATSGLDPASPSTSDAENGVSKDVPDQMSTENLESPVWYTQVTADACSKAAFERIMPFLLKFAYEGHPVQHNADDGWHYLVEGTASPIQTRGKKSSSLLTKSALKLINDGILRSPYHDLALAVCGGDKTQRQADIVQIADEVMRLPLNERQEDPWLVQLDWSPQKALKQKPKATQPPPLLWPKWYWEATKPKKGLPPGTLEVTGRGRLAPLLLKLSWKGYPLFHSREHGWTFRVPWDATFQTRSLPVEFYDPADNGLAEASLRGGFKFFKVPHKDGEKSNVGSPLGKTFVKYSQDGTLTSAQNEAAETFALNTVCSYWISVRDRVRSQTVVWQDSTRSLGLHPPADGTNKYGIILPQVITMGTVTRRAIEKTWLTASNAKPNRVGSELKAMVRAPEGYAIVGADVDSEELWIASLMGDAQFGLHGASAIGWMTLEGTKAAGTDLHSKTASILGISRDSAKVFNYARIYGAGMGHAQRLLLQANSSTLPEEAEKLATNLYASTKGKNTHRTDYFERKFWHGGTESFLFNKLEEIALSEKPLTPALECGITSALSKEYLPEGYGVDNYMTSRVNWVVQSSGVDYLHMLIVAMDYLTSRYDIQARYMISVHDELRYLVKEEDKYRAALALQIANLWTRSLFAYKLGMDDLPQGVAFFSAVDVDKVLRKEVDMPCITPSQPVPIPPGESLDIQQVLAKTSGGSLRKDGLPVLTESTEAYVGTLEGYIKPNCLSHRADHPAFLKAQATQDGRQIRGFFEETKRKEKLTFKRSLQERERTLNAKLRRWDSLAPTHW</sequence>
<dbReference type="Proteomes" id="UP000567179">
    <property type="component" value="Unassembled WGS sequence"/>
</dbReference>
<dbReference type="EMBL" id="JAACJJ010000056">
    <property type="protein sequence ID" value="KAF5312139.1"/>
    <property type="molecule type" value="Genomic_DNA"/>
</dbReference>
<dbReference type="GO" id="GO:0006264">
    <property type="term" value="P:mitochondrial DNA replication"/>
    <property type="evidence" value="ECO:0007669"/>
    <property type="project" value="TreeGrafter"/>
</dbReference>
<dbReference type="GO" id="GO:0003887">
    <property type="term" value="F:DNA-directed DNA polymerase activity"/>
    <property type="evidence" value="ECO:0007669"/>
    <property type="project" value="InterPro"/>
</dbReference>
<dbReference type="SMART" id="SM00482">
    <property type="entry name" value="POLAc"/>
    <property type="match status" value="1"/>
</dbReference>
<accession>A0A8H5AWB0</accession>
<dbReference type="SUPFAM" id="SSF56672">
    <property type="entry name" value="DNA/RNA polymerases"/>
    <property type="match status" value="1"/>
</dbReference>
<dbReference type="InterPro" id="IPR041336">
    <property type="entry name" value="DNApol_Exo"/>
</dbReference>
<feature type="domain" description="DNA-directed DNA polymerase family A palm" evidence="3">
    <location>
        <begin position="886"/>
        <end position="1120"/>
    </location>
</feature>
<gene>
    <name evidence="4" type="ORF">D9619_003302</name>
</gene>
<dbReference type="InterPro" id="IPR012337">
    <property type="entry name" value="RNaseH-like_sf"/>
</dbReference>
<dbReference type="Gene3D" id="3.30.70.370">
    <property type="match status" value="1"/>
</dbReference>
<evidence type="ECO:0000313" key="5">
    <source>
        <dbReference type="Proteomes" id="UP000567179"/>
    </source>
</evidence>
<feature type="region of interest" description="Disordered" evidence="2">
    <location>
        <begin position="494"/>
        <end position="529"/>
    </location>
</feature>
<reference evidence="4 5" key="1">
    <citation type="journal article" date="2020" name="ISME J.">
        <title>Uncovering the hidden diversity of litter-decomposition mechanisms in mushroom-forming fungi.</title>
        <authorList>
            <person name="Floudas D."/>
            <person name="Bentzer J."/>
            <person name="Ahren D."/>
            <person name="Johansson T."/>
            <person name="Persson P."/>
            <person name="Tunlid A."/>
        </authorList>
    </citation>
    <scope>NUCLEOTIDE SEQUENCE [LARGE SCALE GENOMIC DNA]</scope>
    <source>
        <strain evidence="4 5">CBS 101986</strain>
    </source>
</reference>
<proteinExistence type="predicted"/>
<comment type="caution">
    <text evidence="4">The sequence shown here is derived from an EMBL/GenBank/DDBJ whole genome shotgun (WGS) entry which is preliminary data.</text>
</comment>
<evidence type="ECO:0000259" key="3">
    <source>
        <dbReference type="SMART" id="SM00482"/>
    </source>
</evidence>
<dbReference type="Pfam" id="PF18136">
    <property type="entry name" value="DNApol_Exo"/>
    <property type="match status" value="1"/>
</dbReference>
<dbReference type="PANTHER" id="PTHR10267:SF0">
    <property type="entry name" value="DNA POLYMERASE SUBUNIT GAMMA-1"/>
    <property type="match status" value="1"/>
</dbReference>